<accession>A0ABR2GHC5</accession>
<dbReference type="EMBL" id="JBBPBM010000001">
    <property type="protein sequence ID" value="KAK8602331.1"/>
    <property type="molecule type" value="Genomic_DNA"/>
</dbReference>
<dbReference type="PANTHER" id="PTHR47074:SF73">
    <property type="entry name" value="OS04G0448401 PROTEIN"/>
    <property type="match status" value="1"/>
</dbReference>
<keyword evidence="2" id="KW-1185">Reference proteome</keyword>
<comment type="caution">
    <text evidence="1">The sequence shown here is derived from an EMBL/GenBank/DDBJ whole genome shotgun (WGS) entry which is preliminary data.</text>
</comment>
<evidence type="ECO:0000313" key="1">
    <source>
        <dbReference type="EMBL" id="KAK8602331.1"/>
    </source>
</evidence>
<dbReference type="InterPro" id="IPR044730">
    <property type="entry name" value="RNase_H-like_dom_plant"/>
</dbReference>
<organism evidence="1 2">
    <name type="scientific">Hibiscus sabdariffa</name>
    <name type="common">roselle</name>
    <dbReference type="NCBI Taxonomy" id="183260"/>
    <lineage>
        <taxon>Eukaryota</taxon>
        <taxon>Viridiplantae</taxon>
        <taxon>Streptophyta</taxon>
        <taxon>Embryophyta</taxon>
        <taxon>Tracheophyta</taxon>
        <taxon>Spermatophyta</taxon>
        <taxon>Magnoliopsida</taxon>
        <taxon>eudicotyledons</taxon>
        <taxon>Gunneridae</taxon>
        <taxon>Pentapetalae</taxon>
        <taxon>rosids</taxon>
        <taxon>malvids</taxon>
        <taxon>Malvales</taxon>
        <taxon>Malvaceae</taxon>
        <taxon>Malvoideae</taxon>
        <taxon>Hibiscus</taxon>
    </lineage>
</organism>
<gene>
    <name evidence="1" type="ORF">V6N12_052142</name>
</gene>
<dbReference type="CDD" id="cd06222">
    <property type="entry name" value="RNase_H_like"/>
    <property type="match status" value="1"/>
</dbReference>
<reference evidence="1 2" key="1">
    <citation type="journal article" date="2024" name="G3 (Bethesda)">
        <title>Genome assembly of Hibiscus sabdariffa L. provides insights into metabolisms of medicinal natural products.</title>
        <authorList>
            <person name="Kim T."/>
        </authorList>
    </citation>
    <scope>NUCLEOTIDE SEQUENCE [LARGE SCALE GENOMIC DNA]</scope>
    <source>
        <strain evidence="1">TK-2024</strain>
        <tissue evidence="1">Old leaves</tissue>
    </source>
</reference>
<dbReference type="InterPro" id="IPR052929">
    <property type="entry name" value="RNase_H-like_EbsB-rel"/>
</dbReference>
<proteinExistence type="predicted"/>
<sequence>MISSSLSRVWISLDSFFLVKTRVAFWFKARWPDSDCLIDAVISDPSFTDNCSLAWRKPSAKLACETPPFSFVKINVDGAMVSDGSKGGIQRNSMGTCLASFSLSIDPGPAIFAELEAIKHGLDWFFSLRELHGFRLILESDCSTALDWISNPALCPPAFGSLVNNC</sequence>
<dbReference type="PANTHER" id="PTHR47074">
    <property type="entry name" value="BNAC02G40300D PROTEIN"/>
    <property type="match status" value="1"/>
</dbReference>
<protein>
    <recommendedName>
        <fullName evidence="3">RNase H type-1 domain-containing protein</fullName>
    </recommendedName>
</protein>
<dbReference type="SUPFAM" id="SSF53098">
    <property type="entry name" value="Ribonuclease H-like"/>
    <property type="match status" value="1"/>
</dbReference>
<name>A0ABR2GHC5_9ROSI</name>
<dbReference type="InterPro" id="IPR012337">
    <property type="entry name" value="RNaseH-like_sf"/>
</dbReference>
<evidence type="ECO:0008006" key="3">
    <source>
        <dbReference type="Google" id="ProtNLM"/>
    </source>
</evidence>
<dbReference type="Proteomes" id="UP001472677">
    <property type="component" value="Unassembled WGS sequence"/>
</dbReference>
<evidence type="ECO:0000313" key="2">
    <source>
        <dbReference type="Proteomes" id="UP001472677"/>
    </source>
</evidence>